<evidence type="ECO:0000313" key="4">
    <source>
        <dbReference type="Proteomes" id="UP001501237"/>
    </source>
</evidence>
<dbReference type="InterPro" id="IPR018649">
    <property type="entry name" value="SHOCT"/>
</dbReference>
<comment type="caution">
    <text evidence="3">The sequence shown here is derived from an EMBL/GenBank/DDBJ whole genome shotgun (WGS) entry which is preliminary data.</text>
</comment>
<accession>A0ABP6Q275</accession>
<gene>
    <name evidence="3" type="ORF">GCM10010468_14310</name>
</gene>
<dbReference type="Pfam" id="PF09851">
    <property type="entry name" value="SHOCT"/>
    <property type="match status" value="1"/>
</dbReference>
<evidence type="ECO:0000259" key="2">
    <source>
        <dbReference type="Pfam" id="PF09851"/>
    </source>
</evidence>
<protein>
    <recommendedName>
        <fullName evidence="2">SHOCT domain-containing protein</fullName>
    </recommendedName>
</protein>
<feature type="domain" description="SHOCT" evidence="2">
    <location>
        <begin position="84"/>
        <end position="111"/>
    </location>
</feature>
<reference evidence="4" key="1">
    <citation type="journal article" date="2019" name="Int. J. Syst. Evol. Microbiol.">
        <title>The Global Catalogue of Microorganisms (GCM) 10K type strain sequencing project: providing services to taxonomists for standard genome sequencing and annotation.</title>
        <authorList>
            <consortium name="The Broad Institute Genomics Platform"/>
            <consortium name="The Broad Institute Genome Sequencing Center for Infectious Disease"/>
            <person name="Wu L."/>
            <person name="Ma J."/>
        </authorList>
    </citation>
    <scope>NUCLEOTIDE SEQUENCE [LARGE SCALE GENOMIC DNA]</scope>
    <source>
        <strain evidence="4">JCM 9377</strain>
    </source>
</reference>
<feature type="region of interest" description="Disordered" evidence="1">
    <location>
        <begin position="31"/>
        <end position="53"/>
    </location>
</feature>
<sequence length="113" mass="12166">MIRGGRVGRPGLIGTMARTAVITGTATAVQGGMRNRAARRSAEQDQYAYQQEQQMADRISSQVQAQQQVQQQAAPAAAAPDRVQQLRDLAQLKADGVLTDEEFAAEKARVLAT</sequence>
<proteinExistence type="predicted"/>
<evidence type="ECO:0000256" key="1">
    <source>
        <dbReference type="SAM" id="MobiDB-lite"/>
    </source>
</evidence>
<dbReference type="EMBL" id="BAAAUV010000003">
    <property type="protein sequence ID" value="GAA3201238.1"/>
    <property type="molecule type" value="Genomic_DNA"/>
</dbReference>
<name>A0ABP6Q275_9ACTN</name>
<organism evidence="3 4">
    <name type="scientific">Actinocorallia longicatena</name>
    <dbReference type="NCBI Taxonomy" id="111803"/>
    <lineage>
        <taxon>Bacteria</taxon>
        <taxon>Bacillati</taxon>
        <taxon>Actinomycetota</taxon>
        <taxon>Actinomycetes</taxon>
        <taxon>Streptosporangiales</taxon>
        <taxon>Thermomonosporaceae</taxon>
        <taxon>Actinocorallia</taxon>
    </lineage>
</organism>
<feature type="compositionally biased region" description="Low complexity" evidence="1">
    <location>
        <begin position="44"/>
        <end position="53"/>
    </location>
</feature>
<dbReference type="RefSeq" id="WP_344823565.1">
    <property type="nucleotide sequence ID" value="NZ_BAAAUV010000003.1"/>
</dbReference>
<evidence type="ECO:0000313" key="3">
    <source>
        <dbReference type="EMBL" id="GAA3201238.1"/>
    </source>
</evidence>
<dbReference type="Proteomes" id="UP001501237">
    <property type="component" value="Unassembled WGS sequence"/>
</dbReference>
<keyword evidence="4" id="KW-1185">Reference proteome</keyword>